<protein>
    <recommendedName>
        <fullName evidence="4">DUF4124 domain-containing protein</fullName>
    </recommendedName>
</protein>
<keyword evidence="3" id="KW-1185">Reference proteome</keyword>
<feature type="region of interest" description="Disordered" evidence="1">
    <location>
        <begin position="1"/>
        <end position="33"/>
    </location>
</feature>
<accession>A0A4P6X166</accession>
<evidence type="ECO:0008006" key="4">
    <source>
        <dbReference type="Google" id="ProtNLM"/>
    </source>
</evidence>
<evidence type="ECO:0000313" key="3">
    <source>
        <dbReference type="Proteomes" id="UP000293912"/>
    </source>
</evidence>
<evidence type="ECO:0000256" key="1">
    <source>
        <dbReference type="SAM" id="MobiDB-lite"/>
    </source>
</evidence>
<proteinExistence type="predicted"/>
<dbReference type="AlphaFoldDB" id="A0A4P6X166"/>
<feature type="compositionally biased region" description="Basic and acidic residues" evidence="1">
    <location>
        <begin position="1"/>
        <end position="19"/>
    </location>
</feature>
<name>A0A4P6X166_HYDPS</name>
<reference evidence="2 3" key="1">
    <citation type="submission" date="2019-03" db="EMBL/GenBank/DDBJ databases">
        <authorList>
            <person name="Sebastian G."/>
            <person name="Baumann P."/>
            <person name="Ruckert C."/>
            <person name="Kalinowski J."/>
            <person name="Nebel B."/>
            <person name="Takors R."/>
            <person name="Blombach B."/>
        </authorList>
    </citation>
    <scope>NUCLEOTIDE SEQUENCE [LARGE SCALE GENOMIC DNA]</scope>
    <source>
        <strain evidence="2 3">DSM 1084</strain>
    </source>
</reference>
<organism evidence="2 3">
    <name type="scientific">Hydrogenophaga pseudoflava</name>
    <name type="common">Pseudomonas carboxydoflava</name>
    <dbReference type="NCBI Taxonomy" id="47421"/>
    <lineage>
        <taxon>Bacteria</taxon>
        <taxon>Pseudomonadati</taxon>
        <taxon>Pseudomonadota</taxon>
        <taxon>Betaproteobacteria</taxon>
        <taxon>Burkholderiales</taxon>
        <taxon>Comamonadaceae</taxon>
        <taxon>Hydrogenophaga</taxon>
    </lineage>
</organism>
<dbReference type="KEGG" id="hpse:HPF_11215"/>
<dbReference type="RefSeq" id="WP_341785657.1">
    <property type="nucleotide sequence ID" value="NZ_CP037867.1"/>
</dbReference>
<sequence length="101" mass="10869">MTGRDEQLESKKKQAEKQAQEAAQAKKKAEDDRIAAARAGNCERAKRAKATLDSGVRIATTNAKGEREIMDDKARAAELQRIDGVIRSDCGPASASAQNVN</sequence>
<dbReference type="Proteomes" id="UP000293912">
    <property type="component" value="Chromosome"/>
</dbReference>
<gene>
    <name evidence="2" type="ORF">HPF_11215</name>
</gene>
<evidence type="ECO:0000313" key="2">
    <source>
        <dbReference type="EMBL" id="QBM28258.1"/>
    </source>
</evidence>
<dbReference type="EMBL" id="CP037867">
    <property type="protein sequence ID" value="QBM28258.1"/>
    <property type="molecule type" value="Genomic_DNA"/>
</dbReference>